<dbReference type="InterPro" id="IPR001789">
    <property type="entry name" value="Sig_transdc_resp-reg_receiver"/>
</dbReference>
<evidence type="ECO:0000256" key="12">
    <source>
        <dbReference type="ARBA" id="ARBA00058004"/>
    </source>
</evidence>
<keyword evidence="6" id="KW-0479">Metal-binding</keyword>
<dbReference type="Gene3D" id="3.30.565.10">
    <property type="entry name" value="Histidine kinase-like ATPase, C-terminal domain"/>
    <property type="match status" value="1"/>
</dbReference>
<evidence type="ECO:0000256" key="1">
    <source>
        <dbReference type="ARBA" id="ARBA00000085"/>
    </source>
</evidence>
<dbReference type="FunFam" id="3.30.565.10:FF:000010">
    <property type="entry name" value="Sensor histidine kinase RcsC"/>
    <property type="match status" value="1"/>
</dbReference>
<keyword evidence="7" id="KW-0547">Nucleotide-binding</keyword>
<dbReference type="CDD" id="cd00082">
    <property type="entry name" value="HisKA"/>
    <property type="match status" value="1"/>
</dbReference>
<evidence type="ECO:0000256" key="17">
    <source>
        <dbReference type="SAM" id="Coils"/>
    </source>
</evidence>
<dbReference type="Pfam" id="PF00512">
    <property type="entry name" value="HisKA"/>
    <property type="match status" value="1"/>
</dbReference>
<dbReference type="InterPro" id="IPR036890">
    <property type="entry name" value="HATPase_C_sf"/>
</dbReference>
<comment type="catalytic activity">
    <reaction evidence="1">
        <text>ATP + protein L-histidine = ADP + protein N-phospho-L-histidine.</text>
        <dbReference type="EC" id="2.7.13.3"/>
    </reaction>
</comment>
<dbReference type="FunFam" id="1.10.287.130:FF:000002">
    <property type="entry name" value="Two-component osmosensing histidine kinase"/>
    <property type="match status" value="1"/>
</dbReference>
<evidence type="ECO:0000256" key="9">
    <source>
        <dbReference type="ARBA" id="ARBA00022840"/>
    </source>
</evidence>
<dbReference type="EC" id="2.7.13.3" evidence="3"/>
<dbReference type="PROSITE" id="PS50110">
    <property type="entry name" value="RESPONSE_REGULATORY"/>
    <property type="match status" value="1"/>
</dbReference>
<dbReference type="SUPFAM" id="SSF47384">
    <property type="entry name" value="Homodimeric domain of signal transducing histidine kinase"/>
    <property type="match status" value="1"/>
</dbReference>
<dbReference type="InterPro" id="IPR004358">
    <property type="entry name" value="Sig_transdc_His_kin-like_C"/>
</dbReference>
<dbReference type="RefSeq" id="WP_004304746.1">
    <property type="nucleotide sequence ID" value="NZ_JAKLLK010000012.1"/>
</dbReference>
<keyword evidence="11" id="KW-0902">Two-component regulatory system</keyword>
<dbReference type="InterPro" id="IPR012312">
    <property type="entry name" value="Hemerythrin-like"/>
</dbReference>
<evidence type="ECO:0000256" key="8">
    <source>
        <dbReference type="ARBA" id="ARBA00022777"/>
    </source>
</evidence>
<dbReference type="Gene3D" id="1.10.287.130">
    <property type="match status" value="1"/>
</dbReference>
<keyword evidence="5" id="KW-0808">Transferase</keyword>
<dbReference type="PROSITE" id="PS50109">
    <property type="entry name" value="HIS_KIN"/>
    <property type="match status" value="1"/>
</dbReference>
<proteinExistence type="inferred from homology"/>
<dbReference type="InterPro" id="IPR011006">
    <property type="entry name" value="CheY-like_superfamily"/>
</dbReference>
<dbReference type="Gene3D" id="3.40.50.2300">
    <property type="match status" value="1"/>
</dbReference>
<dbReference type="InterPro" id="IPR003594">
    <property type="entry name" value="HATPase_dom"/>
</dbReference>
<evidence type="ECO:0000256" key="10">
    <source>
        <dbReference type="ARBA" id="ARBA00023004"/>
    </source>
</evidence>
<keyword evidence="4 16" id="KW-0597">Phosphoprotein</keyword>
<dbReference type="GO" id="GO:0005524">
    <property type="term" value="F:ATP binding"/>
    <property type="evidence" value="ECO:0007669"/>
    <property type="project" value="UniProtKB-KW"/>
</dbReference>
<comment type="similarity">
    <text evidence="2">Belongs to the hemerythrin family.</text>
</comment>
<dbReference type="Proteomes" id="UP000321192">
    <property type="component" value="Unassembled WGS sequence"/>
</dbReference>
<dbReference type="Pfam" id="PF02518">
    <property type="entry name" value="HATPase_c"/>
    <property type="match status" value="1"/>
</dbReference>
<dbReference type="GO" id="GO:0000155">
    <property type="term" value="F:phosphorelay sensor kinase activity"/>
    <property type="evidence" value="ECO:0007669"/>
    <property type="project" value="InterPro"/>
</dbReference>
<dbReference type="Pfam" id="PF00072">
    <property type="entry name" value="Response_reg"/>
    <property type="match status" value="1"/>
</dbReference>
<comment type="function">
    <text evidence="12">Member of the two-component regulatory system BvgS/BvgA. Phosphorylates BvgA via a four-step phosphorelay in response to environmental signals.</text>
</comment>
<dbReference type="SMART" id="SM00448">
    <property type="entry name" value="REC"/>
    <property type="match status" value="1"/>
</dbReference>
<dbReference type="PRINTS" id="PR00344">
    <property type="entry name" value="BCTRLSENSOR"/>
</dbReference>
<dbReference type="InterPro" id="IPR005467">
    <property type="entry name" value="His_kinase_dom"/>
</dbReference>
<dbReference type="SMART" id="SM00388">
    <property type="entry name" value="HisKA"/>
    <property type="match status" value="1"/>
</dbReference>
<evidence type="ECO:0000256" key="16">
    <source>
        <dbReference type="PROSITE-ProRule" id="PRU00169"/>
    </source>
</evidence>
<evidence type="ECO:0000256" key="15">
    <source>
        <dbReference type="ARBA" id="ARBA00070152"/>
    </source>
</evidence>
<name>A0A5C7S4N5_THASP</name>
<evidence type="ECO:0000256" key="4">
    <source>
        <dbReference type="ARBA" id="ARBA00022553"/>
    </source>
</evidence>
<evidence type="ECO:0000256" key="2">
    <source>
        <dbReference type="ARBA" id="ARBA00010587"/>
    </source>
</evidence>
<feature type="coiled-coil region" evidence="17">
    <location>
        <begin position="181"/>
        <end position="215"/>
    </location>
</feature>
<gene>
    <name evidence="20" type="ORF">E6Q80_21725</name>
</gene>
<evidence type="ECO:0000256" key="3">
    <source>
        <dbReference type="ARBA" id="ARBA00012438"/>
    </source>
</evidence>
<keyword evidence="17" id="KW-0175">Coiled coil</keyword>
<comment type="subunit">
    <text evidence="13">At low DSF concentrations, interacts with RpfF.</text>
</comment>
<evidence type="ECO:0000256" key="13">
    <source>
        <dbReference type="ARBA" id="ARBA00064003"/>
    </source>
</evidence>
<dbReference type="PANTHER" id="PTHR45339">
    <property type="entry name" value="HYBRID SIGNAL TRANSDUCTION HISTIDINE KINASE J"/>
    <property type="match status" value="1"/>
</dbReference>
<feature type="domain" description="Histidine kinase" evidence="18">
    <location>
        <begin position="222"/>
        <end position="442"/>
    </location>
</feature>
<dbReference type="InterPro" id="IPR036097">
    <property type="entry name" value="HisK_dim/P_sf"/>
</dbReference>
<dbReference type="SUPFAM" id="SSF52172">
    <property type="entry name" value="CheY-like"/>
    <property type="match status" value="1"/>
</dbReference>
<dbReference type="CDD" id="cd16922">
    <property type="entry name" value="HATPase_EvgS-ArcB-TorS-like"/>
    <property type="match status" value="1"/>
</dbReference>
<evidence type="ECO:0000256" key="14">
    <source>
        <dbReference type="ARBA" id="ARBA00068150"/>
    </source>
</evidence>
<dbReference type="Pfam" id="PF01814">
    <property type="entry name" value="Hemerythrin"/>
    <property type="match status" value="1"/>
</dbReference>
<evidence type="ECO:0000259" key="18">
    <source>
        <dbReference type="PROSITE" id="PS50109"/>
    </source>
</evidence>
<keyword evidence="10" id="KW-0408">Iron</keyword>
<dbReference type="EMBL" id="SSFD01000371">
    <property type="protein sequence ID" value="TXH78888.1"/>
    <property type="molecule type" value="Genomic_DNA"/>
</dbReference>
<accession>A0A5C7S4N5</accession>
<dbReference type="Gene3D" id="1.20.120.50">
    <property type="entry name" value="Hemerythrin-like"/>
    <property type="match status" value="1"/>
</dbReference>
<evidence type="ECO:0000256" key="7">
    <source>
        <dbReference type="ARBA" id="ARBA00022741"/>
    </source>
</evidence>
<dbReference type="CDD" id="cd12107">
    <property type="entry name" value="Hemerythrin"/>
    <property type="match status" value="1"/>
</dbReference>
<sequence>MITEMEIFPWDSNFATGIAVIDAQHQQLVALLNRLVTHLAFQSDAPTLNSVFDQLRDYVEVHFTTEEALWQAHLGEYAGVAGHHESHVRFIDEVLRLKAEESTKPFETVIENIVNFLTRWLALHILEADRRMALVVHGVQRGLTLEQARTQADETMSGSMRVLVETVLVMYDKLANRTMAMTREINRRRQAEAELQKAHEALKRAKENAESVSEAKSSFLASMSHEIRTPLAAILGMSHLMHQEELPASQRERLDVIENAGRHLLSIINGILDLSKIEAGKFTLDEAALDLRGVVEEAMAMLAHQAEAKGLSLRAEFDLPPGTFLGDATRLRQALVNYLINALKFTERGGITVRCSASAVDTDAVDVRFVVEDTGPGIAAAELRRLFKPFTQTEATSTGEHGGTGLGLAITARLAELMGGQAGAESEPGRGSRFWFTTRLRKVKADEVVAPTGSPLEIRGALAERHGGACVLLADDDKVNREIARVLLSRGGLAPECAADGEEAAALAERCKPALILMDMQMPVVDGIAATRRIRTQDWGREVPIIALTANAFAEDRVRCLEAGMDDFLTKPIMPAVLYSKLLYWLDRSRRERAGS</sequence>
<evidence type="ECO:0000313" key="21">
    <source>
        <dbReference type="Proteomes" id="UP000321192"/>
    </source>
</evidence>
<feature type="domain" description="Response regulatory" evidence="19">
    <location>
        <begin position="470"/>
        <end position="586"/>
    </location>
</feature>
<reference evidence="20 21" key="1">
    <citation type="submission" date="2018-09" db="EMBL/GenBank/DDBJ databases">
        <title>Metagenome Assembled Genomes from an Advanced Water Purification Facility.</title>
        <authorList>
            <person name="Stamps B.W."/>
            <person name="Spear J.R."/>
        </authorList>
    </citation>
    <scope>NUCLEOTIDE SEQUENCE [LARGE SCALE GENOMIC DNA]</scope>
    <source>
        <strain evidence="20">Bin_27_1</strain>
    </source>
</reference>
<comment type="caution">
    <text evidence="20">The sequence shown here is derived from an EMBL/GenBank/DDBJ whole genome shotgun (WGS) entry which is preliminary data.</text>
</comment>
<dbReference type="SUPFAM" id="SSF55874">
    <property type="entry name" value="ATPase domain of HSP90 chaperone/DNA topoisomerase II/histidine kinase"/>
    <property type="match status" value="1"/>
</dbReference>
<dbReference type="NCBIfam" id="NF033749">
    <property type="entry name" value="bact_hemeryth"/>
    <property type="match status" value="1"/>
</dbReference>
<dbReference type="InterPro" id="IPR012827">
    <property type="entry name" value="Hemerythrin_metal-bd"/>
</dbReference>
<dbReference type="NCBIfam" id="TIGR02481">
    <property type="entry name" value="hemeryth_dom"/>
    <property type="match status" value="1"/>
</dbReference>
<protein>
    <recommendedName>
        <fullName evidence="14">Sensory/regulatory protein RpfC</fullName>
        <ecNumber evidence="3">2.7.13.3</ecNumber>
    </recommendedName>
    <alternativeName>
        <fullName evidence="15">Virulence sensor protein BvgS</fullName>
    </alternativeName>
</protein>
<evidence type="ECO:0000256" key="6">
    <source>
        <dbReference type="ARBA" id="ARBA00022723"/>
    </source>
</evidence>
<evidence type="ECO:0000256" key="5">
    <source>
        <dbReference type="ARBA" id="ARBA00022679"/>
    </source>
</evidence>
<keyword evidence="9" id="KW-0067">ATP-binding</keyword>
<evidence type="ECO:0000256" key="11">
    <source>
        <dbReference type="ARBA" id="ARBA00023012"/>
    </source>
</evidence>
<dbReference type="SMART" id="SM00387">
    <property type="entry name" value="HATPase_c"/>
    <property type="match status" value="1"/>
</dbReference>
<dbReference type="CDD" id="cd17546">
    <property type="entry name" value="REC_hyHK_CKI1_RcsC-like"/>
    <property type="match status" value="1"/>
</dbReference>
<keyword evidence="8" id="KW-0418">Kinase</keyword>
<dbReference type="InterPro" id="IPR035938">
    <property type="entry name" value="Hemerythrin-like_sf"/>
</dbReference>
<dbReference type="GO" id="GO:0046872">
    <property type="term" value="F:metal ion binding"/>
    <property type="evidence" value="ECO:0007669"/>
    <property type="project" value="UniProtKB-KW"/>
</dbReference>
<dbReference type="PANTHER" id="PTHR45339:SF5">
    <property type="entry name" value="HISTIDINE KINASE"/>
    <property type="match status" value="1"/>
</dbReference>
<dbReference type="AlphaFoldDB" id="A0A5C7S4N5"/>
<feature type="modified residue" description="4-aspartylphosphate" evidence="16">
    <location>
        <position position="519"/>
    </location>
</feature>
<dbReference type="SUPFAM" id="SSF47188">
    <property type="entry name" value="Hemerythrin-like"/>
    <property type="match status" value="1"/>
</dbReference>
<organism evidence="20 21">
    <name type="scientific">Thauera aminoaromatica</name>
    <dbReference type="NCBI Taxonomy" id="164330"/>
    <lineage>
        <taxon>Bacteria</taxon>
        <taxon>Pseudomonadati</taxon>
        <taxon>Pseudomonadota</taxon>
        <taxon>Betaproteobacteria</taxon>
        <taxon>Rhodocyclales</taxon>
        <taxon>Zoogloeaceae</taxon>
        <taxon>Thauera</taxon>
    </lineage>
</organism>
<evidence type="ECO:0000259" key="19">
    <source>
        <dbReference type="PROSITE" id="PS50110"/>
    </source>
</evidence>
<evidence type="ECO:0000313" key="20">
    <source>
        <dbReference type="EMBL" id="TXH78888.1"/>
    </source>
</evidence>
<dbReference type="InterPro" id="IPR003661">
    <property type="entry name" value="HisK_dim/P_dom"/>
</dbReference>